<dbReference type="EMBL" id="JBHUOL010000006">
    <property type="protein sequence ID" value="MFD2907570.1"/>
    <property type="molecule type" value="Genomic_DNA"/>
</dbReference>
<comment type="similarity">
    <text evidence="1">Belongs to the CAPAB/TerDEXZ family.</text>
</comment>
<dbReference type="Proteomes" id="UP001597549">
    <property type="component" value="Unassembled WGS sequence"/>
</dbReference>
<dbReference type="InterPro" id="IPR003325">
    <property type="entry name" value="TerD"/>
</dbReference>
<accession>A0ABW5Z4T5</accession>
<protein>
    <submittedName>
        <fullName evidence="4">TerD family protein</fullName>
    </submittedName>
</protein>
<feature type="domain" description="TerD" evidence="3">
    <location>
        <begin position="1"/>
        <end position="84"/>
    </location>
</feature>
<evidence type="ECO:0000313" key="4">
    <source>
        <dbReference type="EMBL" id="MFD2907570.1"/>
    </source>
</evidence>
<evidence type="ECO:0000256" key="1">
    <source>
        <dbReference type="ARBA" id="ARBA00008775"/>
    </source>
</evidence>
<reference evidence="5" key="1">
    <citation type="journal article" date="2019" name="Int. J. Syst. Evol. Microbiol.">
        <title>The Global Catalogue of Microorganisms (GCM) 10K type strain sequencing project: providing services to taxonomists for standard genome sequencing and annotation.</title>
        <authorList>
            <consortium name="The Broad Institute Genomics Platform"/>
            <consortium name="The Broad Institute Genome Sequencing Center for Infectious Disease"/>
            <person name="Wu L."/>
            <person name="Ma J."/>
        </authorList>
    </citation>
    <scope>NUCLEOTIDE SEQUENCE [LARGE SCALE GENOMIC DNA]</scope>
    <source>
        <strain evidence="5">KCTC 52644</strain>
    </source>
</reference>
<gene>
    <name evidence="4" type="ORF">ACFSX9_02365</name>
</gene>
<dbReference type="CDD" id="cd06974">
    <property type="entry name" value="TerD_like"/>
    <property type="match status" value="1"/>
</dbReference>
<dbReference type="PANTHER" id="PTHR32097:SF4">
    <property type="entry name" value="GENERAL STRESS PROTEIN 16U"/>
    <property type="match status" value="1"/>
</dbReference>
<evidence type="ECO:0000256" key="2">
    <source>
        <dbReference type="ARBA" id="ARBA00022686"/>
    </source>
</evidence>
<dbReference type="RefSeq" id="WP_379803903.1">
    <property type="nucleotide sequence ID" value="NZ_JBHUOL010000006.1"/>
</dbReference>
<evidence type="ECO:0000259" key="3">
    <source>
        <dbReference type="Pfam" id="PF02342"/>
    </source>
</evidence>
<evidence type="ECO:0000313" key="5">
    <source>
        <dbReference type="Proteomes" id="UP001597549"/>
    </source>
</evidence>
<dbReference type="Gene3D" id="2.60.60.30">
    <property type="entry name" value="sav2460 like domains"/>
    <property type="match status" value="1"/>
</dbReference>
<organism evidence="4 5">
    <name type="scientific">Flavobacterium ardleyense</name>
    <dbReference type="NCBI Taxonomy" id="2038737"/>
    <lineage>
        <taxon>Bacteria</taxon>
        <taxon>Pseudomonadati</taxon>
        <taxon>Bacteroidota</taxon>
        <taxon>Flavobacteriia</taxon>
        <taxon>Flavobacteriales</taxon>
        <taxon>Flavobacteriaceae</taxon>
        <taxon>Flavobacterium</taxon>
    </lineage>
</organism>
<comment type="caution">
    <text evidence="4">The sequence shown here is derived from an EMBL/GenBank/DDBJ whole genome shotgun (WGS) entry which is preliminary data.</text>
</comment>
<proteinExistence type="inferred from homology"/>
<feature type="domain" description="TerD" evidence="3">
    <location>
        <begin position="125"/>
        <end position="250"/>
    </location>
</feature>
<name>A0ABW5Z4T5_9FLAO</name>
<dbReference type="InterPro" id="IPR051324">
    <property type="entry name" value="Stress/Tellurium_Resist"/>
</dbReference>
<dbReference type="PANTHER" id="PTHR32097">
    <property type="entry name" value="CAMP-BINDING PROTEIN 1-RELATED"/>
    <property type="match status" value="1"/>
</dbReference>
<keyword evidence="2" id="KW-0778">Tellurium resistance</keyword>
<keyword evidence="5" id="KW-1185">Reference proteome</keyword>
<sequence length="252" mass="28152">MAINLQKGQTIDLRKNDKGESFDLSQVTIGLGWDVKQKENGILGKFFNSNKEEEYDLDVIAFLLDANGKVANRGKDLVFSNGKKVGLHAGDVVFFNSMTYPSGSGTSNMLFPEGTPKYTMQQKINQLLNNGELIVHTGDNLTGEGDGDDEQIIIKLDSLPTKIDKIVFCVCIYQGVARKQQFGKVENAFIRACDKNNKEIAKYTLSNSPDLENKHSLIFGETYRHNGAWKFRAIGEPLQTDNFVDILKTYIN</sequence>
<dbReference type="Pfam" id="PF02342">
    <property type="entry name" value="TerD"/>
    <property type="match status" value="2"/>
</dbReference>